<evidence type="ECO:0000313" key="5">
    <source>
        <dbReference type="Proteomes" id="UP000410049"/>
    </source>
</evidence>
<dbReference type="Proteomes" id="UP000410049">
    <property type="component" value="Unassembled WGS sequence"/>
</dbReference>
<gene>
    <name evidence="3" type="ORF">BMYO_0043</name>
    <name evidence="2" type="ORF">EMO91_05175</name>
</gene>
<accession>A0A261FQW3</accession>
<comment type="caution">
    <text evidence="3">The sequence shown here is derived from an EMBL/GenBank/DDBJ whole genome shotgun (WGS) entry which is preliminary data.</text>
</comment>
<evidence type="ECO:0000256" key="1">
    <source>
        <dbReference type="SAM" id="MobiDB-lite"/>
    </source>
</evidence>
<dbReference type="EMBL" id="MWWW01000002">
    <property type="protein sequence ID" value="OZG61529.1"/>
    <property type="molecule type" value="Genomic_DNA"/>
</dbReference>
<dbReference type="EMBL" id="RZUH01000003">
    <property type="protein sequence ID" value="KAA8828535.1"/>
    <property type="molecule type" value="Genomic_DNA"/>
</dbReference>
<evidence type="ECO:0000313" key="3">
    <source>
        <dbReference type="EMBL" id="OZG61529.1"/>
    </source>
</evidence>
<feature type="compositionally biased region" description="Basic and acidic residues" evidence="1">
    <location>
        <begin position="65"/>
        <end position="75"/>
    </location>
</feature>
<evidence type="ECO:0000313" key="4">
    <source>
        <dbReference type="Proteomes" id="UP000216871"/>
    </source>
</evidence>
<evidence type="ECO:0008006" key="6">
    <source>
        <dbReference type="Google" id="ProtNLM"/>
    </source>
</evidence>
<sequence>MADFDLGDGLRKVLLAGIGALATGYEKSSAIVDDLVKKGELTVEQGKSLNTELKRKVGEALVNDAAKDEAKKAEADAQQADSAAASDDAASDAPAEAAE</sequence>
<organism evidence="3 4">
    <name type="scientific">Bifidobacterium myosotis</name>
    <dbReference type="NCBI Taxonomy" id="1630166"/>
    <lineage>
        <taxon>Bacteria</taxon>
        <taxon>Bacillati</taxon>
        <taxon>Actinomycetota</taxon>
        <taxon>Actinomycetes</taxon>
        <taxon>Bifidobacteriales</taxon>
        <taxon>Bifidobacteriaceae</taxon>
        <taxon>Bifidobacterium</taxon>
    </lineage>
</organism>
<proteinExistence type="predicted"/>
<feature type="compositionally biased region" description="Low complexity" evidence="1">
    <location>
        <begin position="76"/>
        <end position="99"/>
    </location>
</feature>
<keyword evidence="4" id="KW-1185">Reference proteome</keyword>
<dbReference type="OrthoDB" id="2134917at2"/>
<protein>
    <recommendedName>
        <fullName evidence="6">Poly(Hydroxyalcanoate) granule associated protein (Phasin)</fullName>
    </recommendedName>
</protein>
<dbReference type="Proteomes" id="UP000216871">
    <property type="component" value="Unassembled WGS sequence"/>
</dbReference>
<feature type="region of interest" description="Disordered" evidence="1">
    <location>
        <begin position="65"/>
        <end position="99"/>
    </location>
</feature>
<reference evidence="2 5" key="2">
    <citation type="journal article" date="2019" name="Syst. Appl. Microbiol.">
        <title>Characterization of Bifidobacterium species in feaces of the Egyptian fruit bat: Description of B. vespertilionis sp. nov. and B. rousetti sp. nov.</title>
        <authorList>
            <person name="Modesto M."/>
            <person name="Satti M."/>
            <person name="Watanabe K."/>
            <person name="Puglisi E."/>
            <person name="Morelli L."/>
            <person name="Huang C.-H."/>
            <person name="Liou J.-S."/>
            <person name="Miyashita M."/>
            <person name="Tamura T."/>
            <person name="Saito S."/>
            <person name="Mori K."/>
            <person name="Huang L."/>
            <person name="Sciavilla P."/>
            <person name="Sandri C."/>
            <person name="Spiezio C."/>
            <person name="Vitali F."/>
            <person name="Cavalieri D."/>
            <person name="Perpetuini G."/>
            <person name="Tofalo R."/>
            <person name="Bonetti A."/>
            <person name="Arita M."/>
            <person name="Mattarelli P."/>
        </authorList>
    </citation>
    <scope>NUCLEOTIDE SEQUENCE [LARGE SCALE GENOMIC DNA]</scope>
    <source>
        <strain evidence="2 5">RST17</strain>
    </source>
</reference>
<evidence type="ECO:0000313" key="2">
    <source>
        <dbReference type="EMBL" id="KAA8828535.1"/>
    </source>
</evidence>
<name>A0A261FQW3_9BIFI</name>
<dbReference type="RefSeq" id="WP_094666611.1">
    <property type="nucleotide sequence ID" value="NZ_MWWW01000002.1"/>
</dbReference>
<reference evidence="3 4" key="1">
    <citation type="journal article" date="2017" name="BMC Genomics">
        <title>Comparative genomic and phylogenomic analyses of the Bifidobacteriaceae family.</title>
        <authorList>
            <person name="Lugli G.A."/>
            <person name="Milani C."/>
            <person name="Turroni F."/>
            <person name="Duranti S."/>
            <person name="Mancabelli L."/>
            <person name="Mangifesta M."/>
            <person name="Ferrario C."/>
            <person name="Modesto M."/>
            <person name="Mattarelli P."/>
            <person name="Jiri K."/>
            <person name="van Sinderen D."/>
            <person name="Ventura M."/>
        </authorList>
    </citation>
    <scope>NUCLEOTIDE SEQUENCE [LARGE SCALE GENOMIC DNA]</scope>
    <source>
        <strain evidence="3 4">DSM 100196</strain>
    </source>
</reference>
<dbReference type="AlphaFoldDB" id="A0A261FQW3"/>